<dbReference type="InterPro" id="IPR000719">
    <property type="entry name" value="Prot_kinase_dom"/>
</dbReference>
<feature type="domain" description="Protein kinase" evidence="3">
    <location>
        <begin position="21"/>
        <end position="280"/>
    </location>
</feature>
<keyword evidence="5" id="KW-1185">Reference proteome</keyword>
<evidence type="ECO:0000256" key="2">
    <source>
        <dbReference type="ARBA" id="ARBA00022840"/>
    </source>
</evidence>
<dbReference type="Gene3D" id="3.30.200.20">
    <property type="entry name" value="Phosphorylase Kinase, domain 1"/>
    <property type="match status" value="1"/>
</dbReference>
<evidence type="ECO:0000256" key="1">
    <source>
        <dbReference type="ARBA" id="ARBA00022741"/>
    </source>
</evidence>
<evidence type="ECO:0000313" key="5">
    <source>
        <dbReference type="Proteomes" id="UP001497392"/>
    </source>
</evidence>
<dbReference type="EMBL" id="CAXHTA020000005">
    <property type="protein sequence ID" value="CAL5221422.1"/>
    <property type="molecule type" value="Genomic_DNA"/>
</dbReference>
<keyword evidence="1" id="KW-0547">Nucleotide-binding</keyword>
<dbReference type="SMART" id="SM00220">
    <property type="entry name" value="S_TKc"/>
    <property type="match status" value="1"/>
</dbReference>
<comment type="caution">
    <text evidence="4">The sequence shown here is derived from an EMBL/GenBank/DDBJ whole genome shotgun (WGS) entry which is preliminary data.</text>
</comment>
<dbReference type="PANTHER" id="PTHR24346:SF92">
    <property type="entry name" value="SNF1-RELATED PROTEIN KINASE 2.6"/>
    <property type="match status" value="1"/>
</dbReference>
<dbReference type="SUPFAM" id="SSF56112">
    <property type="entry name" value="Protein kinase-like (PK-like)"/>
    <property type="match status" value="1"/>
</dbReference>
<accession>A0ABP1FTK5</accession>
<evidence type="ECO:0000313" key="4">
    <source>
        <dbReference type="EMBL" id="CAL5221422.1"/>
    </source>
</evidence>
<proteinExistence type="predicted"/>
<reference evidence="4 5" key="1">
    <citation type="submission" date="2024-06" db="EMBL/GenBank/DDBJ databases">
        <authorList>
            <person name="Kraege A."/>
            <person name="Thomma B."/>
        </authorList>
    </citation>
    <scope>NUCLEOTIDE SEQUENCE [LARGE SCALE GENOMIC DNA]</scope>
</reference>
<dbReference type="PROSITE" id="PS50011">
    <property type="entry name" value="PROTEIN_KINASE_DOM"/>
    <property type="match status" value="1"/>
</dbReference>
<dbReference type="PANTHER" id="PTHR24346">
    <property type="entry name" value="MAP/MICROTUBULE AFFINITY-REGULATING KINASE"/>
    <property type="match status" value="1"/>
</dbReference>
<protein>
    <submittedName>
        <fullName evidence="4">G3609 protein</fullName>
    </submittedName>
</protein>
<dbReference type="InterPro" id="IPR011009">
    <property type="entry name" value="Kinase-like_dom_sf"/>
</dbReference>
<gene>
    <name evidence="4" type="primary">g3609</name>
    <name evidence="4" type="ORF">VP750_LOCUS3081</name>
</gene>
<name>A0ABP1FTK5_9CHLO</name>
<evidence type="ECO:0000259" key="3">
    <source>
        <dbReference type="PROSITE" id="PS50011"/>
    </source>
</evidence>
<dbReference type="Pfam" id="PF00069">
    <property type="entry name" value="Pkinase"/>
    <property type="match status" value="1"/>
</dbReference>
<sequence length="342" mass="38828">MKAQGSSDPLGEGRGGGSTKYEKIKDLNAGAFGFVQLCREKDSGEKVAIKFMERGHKITKYVAREIMNHSHLLHPHIVQFKEVFLTKQYLAIAMEYAAGGDMFQYVKHRGGLEEVEARWFFQQLIIGMDYCHKMGVVNRDIKLENTLLDGSKRPLLKICDFGYSKNDKDSVPKSKVGTPGYTAPEVIANSRTYDGKLADVWSSGVMLYVMLFCEYPFERAEDAGDPHRFQKVLERILAVDYHFPSSIPVSENCKDLLRHILVADPAKRYSIADIQKHPWYTKDLPVGVTRMNEECLKLKDHTAGYQTVQDIQRVVTEAIGGRAALSNEQLIDEVMEEDETYY</sequence>
<dbReference type="Gene3D" id="1.10.510.10">
    <property type="entry name" value="Transferase(Phosphotransferase) domain 1"/>
    <property type="match status" value="1"/>
</dbReference>
<dbReference type="Proteomes" id="UP001497392">
    <property type="component" value="Unassembled WGS sequence"/>
</dbReference>
<keyword evidence="2" id="KW-0067">ATP-binding</keyword>
<organism evidence="4 5">
    <name type="scientific">Coccomyxa viridis</name>
    <dbReference type="NCBI Taxonomy" id="1274662"/>
    <lineage>
        <taxon>Eukaryota</taxon>
        <taxon>Viridiplantae</taxon>
        <taxon>Chlorophyta</taxon>
        <taxon>core chlorophytes</taxon>
        <taxon>Trebouxiophyceae</taxon>
        <taxon>Trebouxiophyceae incertae sedis</taxon>
        <taxon>Coccomyxaceae</taxon>
        <taxon>Coccomyxa</taxon>
    </lineage>
</organism>